<evidence type="ECO:0000256" key="1">
    <source>
        <dbReference type="SAM" id="MobiDB-lite"/>
    </source>
</evidence>
<dbReference type="Pfam" id="PF02141">
    <property type="entry name" value="DENN"/>
    <property type="match status" value="1"/>
</dbReference>
<accession>A0A7S2Y961</accession>
<reference evidence="3" key="1">
    <citation type="submission" date="2021-01" db="EMBL/GenBank/DDBJ databases">
        <authorList>
            <person name="Corre E."/>
            <person name="Pelletier E."/>
            <person name="Niang G."/>
            <person name="Scheremetjew M."/>
            <person name="Finn R."/>
            <person name="Kale V."/>
            <person name="Holt S."/>
            <person name="Cochrane G."/>
            <person name="Meng A."/>
            <person name="Brown T."/>
            <person name="Cohen L."/>
        </authorList>
    </citation>
    <scope>NUCLEOTIDE SEQUENCE</scope>
    <source>
        <strain evidence="3">CCMP125</strain>
    </source>
</reference>
<feature type="region of interest" description="Disordered" evidence="1">
    <location>
        <begin position="810"/>
        <end position="862"/>
    </location>
</feature>
<proteinExistence type="predicted"/>
<feature type="compositionally biased region" description="Polar residues" evidence="1">
    <location>
        <begin position="842"/>
        <end position="860"/>
    </location>
</feature>
<dbReference type="PANTHER" id="PTHR12296">
    <property type="entry name" value="DENN DOMAIN-CONTAINING PROTEIN 4"/>
    <property type="match status" value="1"/>
</dbReference>
<dbReference type="InterPro" id="IPR037516">
    <property type="entry name" value="Tripartite_DENN"/>
</dbReference>
<dbReference type="Gene3D" id="3.40.50.11500">
    <property type="match status" value="1"/>
</dbReference>
<dbReference type="PANTHER" id="PTHR12296:SF21">
    <property type="entry name" value="DENN DOMAIN-CONTAINING PROTEIN 3"/>
    <property type="match status" value="1"/>
</dbReference>
<protein>
    <recommendedName>
        <fullName evidence="2">UDENN domain-containing protein</fullName>
    </recommendedName>
</protein>
<evidence type="ECO:0000313" key="3">
    <source>
        <dbReference type="EMBL" id="CAD9960036.1"/>
    </source>
</evidence>
<dbReference type="InterPro" id="IPR000048">
    <property type="entry name" value="IQ_motif_EF-hand-BS"/>
</dbReference>
<dbReference type="InterPro" id="IPR005113">
    <property type="entry name" value="uDENN_dom"/>
</dbReference>
<dbReference type="InterPro" id="IPR051696">
    <property type="entry name" value="DENN_Domain_GEFs"/>
</dbReference>
<dbReference type="Pfam" id="PF03456">
    <property type="entry name" value="uDENN"/>
    <property type="match status" value="1"/>
</dbReference>
<evidence type="ECO:0000259" key="2">
    <source>
        <dbReference type="PROSITE" id="PS50211"/>
    </source>
</evidence>
<dbReference type="PROSITE" id="PS50211">
    <property type="entry name" value="DENN"/>
    <property type="match status" value="1"/>
</dbReference>
<dbReference type="SMART" id="SM00800">
    <property type="entry name" value="uDENN"/>
    <property type="match status" value="1"/>
</dbReference>
<dbReference type="InterPro" id="IPR001194">
    <property type="entry name" value="cDENN_dom"/>
</dbReference>
<feature type="domain" description="UDENN" evidence="2">
    <location>
        <begin position="40"/>
        <end position="661"/>
    </location>
</feature>
<dbReference type="Gene3D" id="3.30.450.200">
    <property type="match status" value="1"/>
</dbReference>
<dbReference type="Pfam" id="PF03455">
    <property type="entry name" value="dDENN"/>
    <property type="match status" value="1"/>
</dbReference>
<dbReference type="Gene3D" id="6.10.140.1000">
    <property type="match status" value="1"/>
</dbReference>
<dbReference type="SMART" id="SM00801">
    <property type="entry name" value="dDENN"/>
    <property type="match status" value="1"/>
</dbReference>
<dbReference type="EMBL" id="HBHT01014093">
    <property type="protein sequence ID" value="CAD9960036.1"/>
    <property type="molecule type" value="Transcribed_RNA"/>
</dbReference>
<organism evidence="3">
    <name type="scientific">Entomoneis paludosa</name>
    <dbReference type="NCBI Taxonomy" id="265537"/>
    <lineage>
        <taxon>Eukaryota</taxon>
        <taxon>Sar</taxon>
        <taxon>Stramenopiles</taxon>
        <taxon>Ochrophyta</taxon>
        <taxon>Bacillariophyta</taxon>
        <taxon>Bacillariophyceae</taxon>
        <taxon>Bacillariophycidae</taxon>
        <taxon>Entomoneidaceae</taxon>
        <taxon>Entomoneis</taxon>
    </lineage>
</organism>
<dbReference type="GO" id="GO:0032483">
    <property type="term" value="P:regulation of Rab protein signal transduction"/>
    <property type="evidence" value="ECO:0007669"/>
    <property type="project" value="TreeGrafter"/>
</dbReference>
<dbReference type="InterPro" id="IPR043153">
    <property type="entry name" value="DENN_C"/>
</dbReference>
<dbReference type="PROSITE" id="PS50096">
    <property type="entry name" value="IQ"/>
    <property type="match status" value="1"/>
</dbReference>
<gene>
    <name evidence="3" type="ORF">APAL1065_LOCUS9454</name>
</gene>
<dbReference type="GO" id="GO:0031410">
    <property type="term" value="C:cytoplasmic vesicle"/>
    <property type="evidence" value="ECO:0007669"/>
    <property type="project" value="TreeGrafter"/>
</dbReference>
<sequence length="1338" mass="151413">MAASSSISDALPNRLVDFFCVISPGSSPQLDPKFCRENPESLKHIKRVEDLLLAPSVTDCYPDSGTHASSMEFPQHVASFVFPEGCRPSSNAPSPVFFTFVLTCSDGSRLYGGALKLHDKTLDMDAIKEIAMQAGYDGGANGFDENKALPSWLLNATRGDENGVHIIPEEEEDEEGFNLSLDQKEEEEQKHERKPSFSSVVHSDIAYLPKCLVVLSHYPFFDLWRKFLLQIYRIALVEAPLPIERFIANFVSEVPLPPPGKVEVRFGFTAHEIWSIRRPPNNELPLVDFSFQPLFASLSVSSVMVVLACLLEETRVALLSKHYAILTPVAEALCSLLFPFHWQGMYIPIMPYSMLDILDAPVPFLVGLHSRYLQETPPTRRPPGVVFVDLDQDIVHLGWNDDGGAYIGGGNSTARTTPALPEKDAQKLKSRLAASASSVYILPESGKAGSITCAEETPLPFGARDSYCLINSAEVPNTVRTLRRKEIWSNVDRAYNDNEMYIPVEDFMSGQGLFHEKKSSSSKLTESPRVGNKRLRFVRRLLPSPINTSRSSNIAAEDDDASIHSSIPTTTTQSTYLLDVKEPSGFSVDEIRTAFLKFFVGILKNYREYINEETKTFDSEMFLASKTTYSERSQAYLKGVMETQLFERFMQERIECPTDSEVMFFDTSIDAKQNKFQKTAPFKKFRPGGKKDTSFLDDKSKVVTEKFTPPPPSNSGLPDDGRTYHYGSFPDLDLSLYGKVRPPIVWPEFQSKGSIRSHRRTASEIIRKQQLLVDGLLGSTQGGKTSANAQSMILEPNLLERSLYALSKPFMTENKMTPSTRERAKSPMHRGSDQGTGKAHNKSLTLNSKSPPTTPTSVNADASEEFSVEAAQEVVLSARRKVSILVGIFVVMQARSRGYVIREKGRVQSSVDLQKKQEAERATWYQSKISKYEPALITFQQMAHQWLERKTLLRQANAATKIQTRVRSHRLQVNYVQLKFAMIMLQARIRSRRTKFAYQLLLLSVSKVQARYRGYGTRVAVQKILAGRLKLYRRQIFILWKREHTSLAFRAKMWMILQKSSFIRHNVAESELRRLWNELQLIEDPDVGILGDIAADEVSRLSSRLRVANGTYAACLNFNETLEDDREDDFSNVSSLGSVSMSSKYSISSPSTDRGQGVSLLLSSERTQIYERLSRTSTLNNDQVMRHYDSFNIGMKEKKRKKSLAEAMWRNLDQVDASAMLMFQLFPELEYSDNLQFVEPSKKGMRRFHFDFKPAEAETRLRAQKMFDDRVRYNVSCVASIAMLKVPKLMEGMETKTVAWERRKHAIMGVHHFDSWKECRFKLMQSLVESELLGTALP</sequence>
<name>A0A7S2Y961_9STRA</name>
<dbReference type="InterPro" id="IPR005112">
    <property type="entry name" value="dDENN_dom"/>
</dbReference>
<dbReference type="SMART" id="SM00799">
    <property type="entry name" value="DENN"/>
    <property type="match status" value="1"/>
</dbReference>
<dbReference type="SMART" id="SM00015">
    <property type="entry name" value="IQ"/>
    <property type="match status" value="3"/>
</dbReference>